<feature type="transmembrane region" description="Helical" evidence="1">
    <location>
        <begin position="6"/>
        <end position="39"/>
    </location>
</feature>
<dbReference type="AlphaFoldDB" id="A0A2T4MHF1"/>
<dbReference type="EMBL" id="NEFX01000010">
    <property type="protein sequence ID" value="OTW31393.1"/>
    <property type="molecule type" value="Genomic_DNA"/>
</dbReference>
<keyword evidence="1" id="KW-0472">Membrane</keyword>
<keyword evidence="1" id="KW-0812">Transmembrane</keyword>
<dbReference type="GO" id="GO:0005886">
    <property type="term" value="C:plasma membrane"/>
    <property type="evidence" value="ECO:0007669"/>
    <property type="project" value="TreeGrafter"/>
</dbReference>
<keyword evidence="4" id="KW-1185">Reference proteome</keyword>
<dbReference type="RefSeq" id="WP_060552230.1">
    <property type="nucleotide sequence ID" value="NZ_CP009623.1"/>
</dbReference>
<dbReference type="PIRSF" id="PIRSF016789">
    <property type="entry name" value="DUF454"/>
    <property type="match status" value="1"/>
</dbReference>
<evidence type="ECO:0000313" key="5">
    <source>
        <dbReference type="Proteomes" id="UP000646308"/>
    </source>
</evidence>
<feature type="transmembrane region" description="Helical" evidence="1">
    <location>
        <begin position="97"/>
        <end position="115"/>
    </location>
</feature>
<gene>
    <name evidence="3" type="ORF">B9M88_05565</name>
    <name evidence="2" type="ORF">GLV84_01785</name>
</gene>
<dbReference type="KEGG" id="sagq:EP23_10470"/>
<comment type="caution">
    <text evidence="2">The sequence shown here is derived from an EMBL/GenBank/DDBJ whole genome shotgun (WGS) entry which is preliminary data.</text>
</comment>
<sequence>MKYILLTLGLFFTFVGFMGVILPLLPTTPFLLLAAICFAKSSDRFKEWLIHTKIYKEYVESFKNERGYTLINKFKLLVSLYIVIAFSIYMIDHTIVRVLLLIMVCCQTIFLFTFVKTLPKQSKER</sequence>
<evidence type="ECO:0000256" key="1">
    <source>
        <dbReference type="SAM" id="Phobius"/>
    </source>
</evidence>
<reference evidence="2" key="2">
    <citation type="submission" date="2019-11" db="EMBL/GenBank/DDBJ databases">
        <title>Whole genome comparisons of Staphylococcus agnetis isolates from cattle and chickens.</title>
        <authorList>
            <person name="Rhoads D."/>
            <person name="Shwani A."/>
            <person name="Adkins P."/>
            <person name="Calcutt M."/>
            <person name="Middleton J."/>
        </authorList>
    </citation>
    <scope>NUCLEOTIDE SEQUENCE</scope>
    <source>
        <strain evidence="2">1387</strain>
    </source>
</reference>
<dbReference type="PANTHER" id="PTHR35813:SF1">
    <property type="entry name" value="INNER MEMBRANE PROTEIN YBAN"/>
    <property type="match status" value="1"/>
</dbReference>
<dbReference type="Proteomes" id="UP000646308">
    <property type="component" value="Unassembled WGS sequence"/>
</dbReference>
<proteinExistence type="predicted"/>
<organism evidence="2 5">
    <name type="scientific">Staphylococcus agnetis</name>
    <dbReference type="NCBI Taxonomy" id="985762"/>
    <lineage>
        <taxon>Bacteria</taxon>
        <taxon>Bacillati</taxon>
        <taxon>Bacillota</taxon>
        <taxon>Bacilli</taxon>
        <taxon>Bacillales</taxon>
        <taxon>Staphylococcaceae</taxon>
        <taxon>Staphylococcus</taxon>
    </lineage>
</organism>
<dbReference type="OrthoDB" id="345900at2"/>
<name>A0A2T4MHF1_9STAP</name>
<accession>A0A2T4MHF1</accession>
<dbReference type="Proteomes" id="UP000195208">
    <property type="component" value="Unassembled WGS sequence"/>
</dbReference>
<evidence type="ECO:0000313" key="3">
    <source>
        <dbReference type="EMBL" id="OTW31393.1"/>
    </source>
</evidence>
<dbReference type="InterPro" id="IPR007401">
    <property type="entry name" value="DUF454"/>
</dbReference>
<evidence type="ECO:0000313" key="2">
    <source>
        <dbReference type="EMBL" id="NJI01607.1"/>
    </source>
</evidence>
<protein>
    <submittedName>
        <fullName evidence="3">DUF454 domain-containing protein</fullName>
    </submittedName>
    <submittedName>
        <fullName evidence="2">DUF454 family protein</fullName>
    </submittedName>
</protein>
<keyword evidence="1" id="KW-1133">Transmembrane helix</keyword>
<feature type="transmembrane region" description="Helical" evidence="1">
    <location>
        <begin position="74"/>
        <end position="91"/>
    </location>
</feature>
<dbReference type="PANTHER" id="PTHR35813">
    <property type="entry name" value="INNER MEMBRANE PROTEIN YBAN"/>
    <property type="match status" value="1"/>
</dbReference>
<reference evidence="3 4" key="1">
    <citation type="submission" date="2017-04" db="EMBL/GenBank/DDBJ databases">
        <title>Staphylococcus agnetis, a potential pathogen in the broiler production.</title>
        <authorList>
            <person name="Poulsen L."/>
        </authorList>
    </citation>
    <scope>NUCLEOTIDE SEQUENCE [LARGE SCALE GENOMIC DNA]</scope>
    <source>
        <strain evidence="3 4">723_310714_2_2_spleen</strain>
    </source>
</reference>
<dbReference type="GeneID" id="57690592"/>
<dbReference type="EMBL" id="WMFL01000029">
    <property type="protein sequence ID" value="NJI01607.1"/>
    <property type="molecule type" value="Genomic_DNA"/>
</dbReference>
<evidence type="ECO:0000313" key="4">
    <source>
        <dbReference type="Proteomes" id="UP000195208"/>
    </source>
</evidence>
<dbReference type="Pfam" id="PF04304">
    <property type="entry name" value="DUF454"/>
    <property type="match status" value="1"/>
</dbReference>